<organism evidence="1">
    <name type="scientific">Rhizophora mucronata</name>
    <name type="common">Asiatic mangrove</name>
    <dbReference type="NCBI Taxonomy" id="61149"/>
    <lineage>
        <taxon>Eukaryota</taxon>
        <taxon>Viridiplantae</taxon>
        <taxon>Streptophyta</taxon>
        <taxon>Embryophyta</taxon>
        <taxon>Tracheophyta</taxon>
        <taxon>Spermatophyta</taxon>
        <taxon>Magnoliopsida</taxon>
        <taxon>eudicotyledons</taxon>
        <taxon>Gunneridae</taxon>
        <taxon>Pentapetalae</taxon>
        <taxon>rosids</taxon>
        <taxon>fabids</taxon>
        <taxon>Malpighiales</taxon>
        <taxon>Rhizophoraceae</taxon>
        <taxon>Rhizophora</taxon>
    </lineage>
</organism>
<evidence type="ECO:0000313" key="1">
    <source>
        <dbReference type="EMBL" id="MBX60167.1"/>
    </source>
</evidence>
<proteinExistence type="predicted"/>
<sequence>MELISRGSSSPVVFIVSLLSFRSFFVAHSIPKCL</sequence>
<dbReference type="EMBL" id="GGEC01079683">
    <property type="protein sequence ID" value="MBX60167.1"/>
    <property type="molecule type" value="Transcribed_RNA"/>
</dbReference>
<name>A0A2P2PZK6_RHIMU</name>
<reference evidence="1" key="1">
    <citation type="submission" date="2018-02" db="EMBL/GenBank/DDBJ databases">
        <title>Rhizophora mucronata_Transcriptome.</title>
        <authorList>
            <person name="Meera S.P."/>
            <person name="Sreeshan A."/>
            <person name="Augustine A."/>
        </authorList>
    </citation>
    <scope>NUCLEOTIDE SEQUENCE</scope>
    <source>
        <tissue evidence="1">Leaf</tissue>
    </source>
</reference>
<protein>
    <submittedName>
        <fullName evidence="1">Uncharacterized protein</fullName>
    </submittedName>
</protein>
<dbReference type="AlphaFoldDB" id="A0A2P2PZK6"/>
<accession>A0A2P2PZK6</accession>